<proteinExistence type="predicted"/>
<reference evidence="1" key="1">
    <citation type="submission" date="2014-09" db="EMBL/GenBank/DDBJ databases">
        <authorList>
            <person name="Magalhaes I.L.F."/>
            <person name="Oliveira U."/>
            <person name="Santos F.R."/>
            <person name="Vidigal T.H.D.A."/>
            <person name="Brescovit A.D."/>
            <person name="Santos A.J."/>
        </authorList>
    </citation>
    <scope>NUCLEOTIDE SEQUENCE</scope>
    <source>
        <tissue evidence="1">Shoot tissue taken approximately 20 cm above the soil surface</tissue>
    </source>
</reference>
<dbReference type="AlphaFoldDB" id="A0A0A9AC50"/>
<reference evidence="1" key="2">
    <citation type="journal article" date="2015" name="Data Brief">
        <title>Shoot transcriptome of the giant reed, Arundo donax.</title>
        <authorList>
            <person name="Barrero R.A."/>
            <person name="Guerrero F.D."/>
            <person name="Moolhuijzen P."/>
            <person name="Goolsby J.A."/>
            <person name="Tidwell J."/>
            <person name="Bellgard S.E."/>
            <person name="Bellgard M.I."/>
        </authorList>
    </citation>
    <scope>NUCLEOTIDE SEQUENCE</scope>
    <source>
        <tissue evidence="1">Shoot tissue taken approximately 20 cm above the soil surface</tissue>
    </source>
</reference>
<sequence>MHNQLKLIVTDCASSCKFMCISSQ</sequence>
<name>A0A0A9AC50_ARUDO</name>
<organism evidence="1">
    <name type="scientific">Arundo donax</name>
    <name type="common">Giant reed</name>
    <name type="synonym">Donax arundinaceus</name>
    <dbReference type="NCBI Taxonomy" id="35708"/>
    <lineage>
        <taxon>Eukaryota</taxon>
        <taxon>Viridiplantae</taxon>
        <taxon>Streptophyta</taxon>
        <taxon>Embryophyta</taxon>
        <taxon>Tracheophyta</taxon>
        <taxon>Spermatophyta</taxon>
        <taxon>Magnoliopsida</taxon>
        <taxon>Liliopsida</taxon>
        <taxon>Poales</taxon>
        <taxon>Poaceae</taxon>
        <taxon>PACMAD clade</taxon>
        <taxon>Arundinoideae</taxon>
        <taxon>Arundineae</taxon>
        <taxon>Arundo</taxon>
    </lineage>
</organism>
<protein>
    <submittedName>
        <fullName evidence="1">Uncharacterized protein</fullName>
    </submittedName>
</protein>
<accession>A0A0A9AC50</accession>
<dbReference type="EMBL" id="GBRH01250382">
    <property type="protein sequence ID" value="JAD47513.1"/>
    <property type="molecule type" value="Transcribed_RNA"/>
</dbReference>
<evidence type="ECO:0000313" key="1">
    <source>
        <dbReference type="EMBL" id="JAD47513.1"/>
    </source>
</evidence>